<keyword evidence="1" id="KW-1133">Transmembrane helix</keyword>
<dbReference type="Pfam" id="PF07963">
    <property type="entry name" value="N_methyl"/>
    <property type="match status" value="1"/>
</dbReference>
<dbReference type="Proteomes" id="UP000199315">
    <property type="component" value="Unassembled WGS sequence"/>
</dbReference>
<dbReference type="RefSeq" id="WP_139133496.1">
    <property type="nucleotide sequence ID" value="NZ_FMKA01000001.1"/>
</dbReference>
<evidence type="ECO:0000313" key="3">
    <source>
        <dbReference type="Proteomes" id="UP000199315"/>
    </source>
</evidence>
<evidence type="ECO:0000313" key="2">
    <source>
        <dbReference type="EMBL" id="SCP94735.1"/>
    </source>
</evidence>
<dbReference type="InterPro" id="IPR012902">
    <property type="entry name" value="N_methyl_site"/>
</dbReference>
<sequence>MKNNRGVTLVELIVVMAIIGILMGIGIVSINSIFGFDVRKCTNNLSNSINKSKVIALSHADQDMEIFKKADGCYYVSYPNEAAGTEPTKISNSSVKIYYYTESSGGTGVEITETNKLLLSFDRSSGAFKALQPDIYCRRIEVTKAQKKEVIVLYPETGRHYIQ</sequence>
<keyword evidence="1" id="KW-0472">Membrane</keyword>
<keyword evidence="3" id="KW-1185">Reference proteome</keyword>
<dbReference type="AlphaFoldDB" id="A0A1D3TN90"/>
<accession>A0A1D3TN90</accession>
<keyword evidence="1" id="KW-0812">Transmembrane</keyword>
<reference evidence="2 3" key="1">
    <citation type="submission" date="2016-09" db="EMBL/GenBank/DDBJ databases">
        <authorList>
            <person name="Capua I."/>
            <person name="De Benedictis P."/>
            <person name="Joannis T."/>
            <person name="Lombin L.H."/>
            <person name="Cattoli G."/>
        </authorList>
    </citation>
    <scope>NUCLEOTIDE SEQUENCE [LARGE SCALE GENOMIC DNA]</scope>
    <source>
        <strain evidence="2 3">GluBS11</strain>
    </source>
</reference>
<feature type="transmembrane region" description="Helical" evidence="1">
    <location>
        <begin position="12"/>
        <end position="36"/>
    </location>
</feature>
<organism evidence="2 3">
    <name type="scientific">Anaerobium acetethylicum</name>
    <dbReference type="NCBI Taxonomy" id="1619234"/>
    <lineage>
        <taxon>Bacteria</taxon>
        <taxon>Bacillati</taxon>
        <taxon>Bacillota</taxon>
        <taxon>Clostridia</taxon>
        <taxon>Lachnospirales</taxon>
        <taxon>Lachnospiraceae</taxon>
        <taxon>Anaerobium</taxon>
    </lineage>
</organism>
<dbReference type="InterPro" id="IPR045584">
    <property type="entry name" value="Pilin-like"/>
</dbReference>
<gene>
    <name evidence="2" type="ORF">SAMN05421730_100111</name>
</gene>
<evidence type="ECO:0000256" key="1">
    <source>
        <dbReference type="SAM" id="Phobius"/>
    </source>
</evidence>
<dbReference type="EMBL" id="FMKA01000001">
    <property type="protein sequence ID" value="SCP94735.1"/>
    <property type="molecule type" value="Genomic_DNA"/>
</dbReference>
<name>A0A1D3TN90_9FIRM</name>
<protein>
    <submittedName>
        <fullName evidence="2">Prepilin-type N-terminal cleavage/methylation domain-containing protein</fullName>
    </submittedName>
</protein>
<proteinExistence type="predicted"/>
<dbReference type="SUPFAM" id="SSF54523">
    <property type="entry name" value="Pili subunits"/>
    <property type="match status" value="1"/>
</dbReference>
<dbReference type="Gene3D" id="3.30.700.10">
    <property type="entry name" value="Glycoprotein, Type 4 Pilin"/>
    <property type="match status" value="1"/>
</dbReference>
<dbReference type="NCBIfam" id="TIGR02532">
    <property type="entry name" value="IV_pilin_GFxxxE"/>
    <property type="match status" value="1"/>
</dbReference>
<dbReference type="STRING" id="1619234.SAMN05421730_100111"/>
<dbReference type="OrthoDB" id="2044342at2"/>